<dbReference type="InterPro" id="IPR001851">
    <property type="entry name" value="ABC_transp_permease"/>
</dbReference>
<evidence type="ECO:0000256" key="1">
    <source>
        <dbReference type="ARBA" id="ARBA00004651"/>
    </source>
</evidence>
<feature type="transmembrane region" description="Helical" evidence="7">
    <location>
        <begin position="109"/>
        <end position="128"/>
    </location>
</feature>
<evidence type="ECO:0000256" key="5">
    <source>
        <dbReference type="ARBA" id="ARBA00023136"/>
    </source>
</evidence>
<feature type="transmembrane region" description="Helical" evidence="7">
    <location>
        <begin position="166"/>
        <end position="190"/>
    </location>
</feature>
<feature type="transmembrane region" description="Helical" evidence="7">
    <location>
        <begin position="228"/>
        <end position="247"/>
    </location>
</feature>
<evidence type="ECO:0000313" key="8">
    <source>
        <dbReference type="EMBL" id="MFC5381555.1"/>
    </source>
</evidence>
<name>A0ABW0GQQ2_9MICO</name>
<evidence type="ECO:0000256" key="7">
    <source>
        <dbReference type="SAM" id="Phobius"/>
    </source>
</evidence>
<accession>A0ABW0GQQ2</accession>
<keyword evidence="9" id="KW-1185">Reference proteome</keyword>
<keyword evidence="4 7" id="KW-1133">Transmembrane helix</keyword>
<keyword evidence="3 7" id="KW-0812">Transmembrane</keyword>
<comment type="subcellular location">
    <subcellularLocation>
        <location evidence="1">Cell membrane</location>
        <topology evidence="1">Multi-pass membrane protein</topology>
    </subcellularLocation>
</comment>
<feature type="region of interest" description="Disordered" evidence="6">
    <location>
        <begin position="1"/>
        <end position="21"/>
    </location>
</feature>
<protein>
    <submittedName>
        <fullName evidence="8">ABC transporter permease</fullName>
    </submittedName>
</protein>
<comment type="caution">
    <text evidence="8">The sequence shown here is derived from an EMBL/GenBank/DDBJ whole genome shotgun (WGS) entry which is preliminary data.</text>
</comment>
<evidence type="ECO:0000256" key="4">
    <source>
        <dbReference type="ARBA" id="ARBA00022989"/>
    </source>
</evidence>
<dbReference type="PANTHER" id="PTHR32196">
    <property type="entry name" value="ABC TRANSPORTER PERMEASE PROTEIN YPHD-RELATED-RELATED"/>
    <property type="match status" value="1"/>
</dbReference>
<keyword evidence="5 7" id="KW-0472">Membrane</keyword>
<dbReference type="Proteomes" id="UP001596122">
    <property type="component" value="Unassembled WGS sequence"/>
</dbReference>
<gene>
    <name evidence="8" type="ORF">ACFPJ6_12195</name>
</gene>
<feature type="transmembrane region" description="Helical" evidence="7">
    <location>
        <begin position="53"/>
        <end position="74"/>
    </location>
</feature>
<reference evidence="9" key="1">
    <citation type="journal article" date="2019" name="Int. J. Syst. Evol. Microbiol.">
        <title>The Global Catalogue of Microorganisms (GCM) 10K type strain sequencing project: providing services to taxonomists for standard genome sequencing and annotation.</title>
        <authorList>
            <consortium name="The Broad Institute Genomics Platform"/>
            <consortium name="The Broad Institute Genome Sequencing Center for Infectious Disease"/>
            <person name="Wu L."/>
            <person name="Ma J."/>
        </authorList>
    </citation>
    <scope>NUCLEOTIDE SEQUENCE [LARGE SCALE GENOMIC DNA]</scope>
    <source>
        <strain evidence="9">CCUG 43114</strain>
    </source>
</reference>
<evidence type="ECO:0000256" key="2">
    <source>
        <dbReference type="ARBA" id="ARBA00022475"/>
    </source>
</evidence>
<keyword evidence="2" id="KW-1003">Cell membrane</keyword>
<organism evidence="8 9">
    <name type="scientific">Aquipuribacter nitratireducens</name>
    <dbReference type="NCBI Taxonomy" id="650104"/>
    <lineage>
        <taxon>Bacteria</taxon>
        <taxon>Bacillati</taxon>
        <taxon>Actinomycetota</taxon>
        <taxon>Actinomycetes</taxon>
        <taxon>Micrococcales</taxon>
        <taxon>Intrasporangiaceae</taxon>
        <taxon>Aquipuribacter</taxon>
    </lineage>
</organism>
<proteinExistence type="predicted"/>
<feature type="transmembrane region" description="Helical" evidence="7">
    <location>
        <begin position="27"/>
        <end position="46"/>
    </location>
</feature>
<dbReference type="RefSeq" id="WP_340269463.1">
    <property type="nucleotide sequence ID" value="NZ_JBBEOG010000004.1"/>
</dbReference>
<dbReference type="CDD" id="cd06579">
    <property type="entry name" value="TM_PBP1_transp_AraH_like"/>
    <property type="match status" value="1"/>
</dbReference>
<evidence type="ECO:0000256" key="3">
    <source>
        <dbReference type="ARBA" id="ARBA00022692"/>
    </source>
</evidence>
<evidence type="ECO:0000313" key="9">
    <source>
        <dbReference type="Proteomes" id="UP001596122"/>
    </source>
</evidence>
<dbReference type="EMBL" id="JBHSLD010000009">
    <property type="protein sequence ID" value="MFC5381555.1"/>
    <property type="molecule type" value="Genomic_DNA"/>
</dbReference>
<feature type="transmembrane region" description="Helical" evidence="7">
    <location>
        <begin position="134"/>
        <end position="154"/>
    </location>
</feature>
<dbReference type="Pfam" id="PF02653">
    <property type="entry name" value="BPD_transp_2"/>
    <property type="match status" value="1"/>
</dbReference>
<sequence>MSAPAQTRDPENASGARRPRWPSVSRGLATISVALVALLVVSAVVAPSSVSRGALLGMLPFAAVLAVVALGQTLVVQQGGFDLSVPGAVSLAVVVVTHQPNGDDSRLPLAILTALGFAIAAGLVNGFLVSRLRLNPIVATLGMSALLYAVVLAISSGAPRRTTDLLADLTGGITAGVPHAVLIAVVVVAVTTTAMKSTVAGREFEAVGASAPAAHATGLPVVRRRASAYLWAQVLYCIAGIMLAGIVAQPTAFQGDAYLLPSVAAVVLGGTSLLGGRGYLVATAVAALFLSQLQQFVLALGVSFAIRTIVEAAALGLGVALFTVDWTSVRRRLSSLLPARSGAPATGP</sequence>
<feature type="transmembrane region" description="Helical" evidence="7">
    <location>
        <begin position="296"/>
        <end position="324"/>
    </location>
</feature>
<feature type="transmembrane region" description="Helical" evidence="7">
    <location>
        <begin position="259"/>
        <end position="290"/>
    </location>
</feature>
<evidence type="ECO:0000256" key="6">
    <source>
        <dbReference type="SAM" id="MobiDB-lite"/>
    </source>
</evidence>